<sequence length="322" mass="35688">MSAAFSAAVAFSPPLPRPLLSCRSTVLLHHRRRVVLARRLNRLSSFRKCHLCRCRCPGLNLYAAGTITCNQVKMGDNVDDETCELVSGIDLTIGDEQDSIRAYLLKAVKNNNGTGVLLLSDIFGFEDSSTRDFAYRVACNGYNVLVPDLFRGNPWKKGQPFTEFEQWLTRHPPSMVAKDIDASTKWLIDEFAAAGISKKLGIIGFCYGGGKLVETLARDRQAHFGTGVCFYASGVDTSLAKDLRVPILFISGDKEDDVCPVNRLREMEKCIDGSRVVVYYGRGNGFVHRPDSQEEDGDAEDAFAITRSWLHDILIASKNLVL</sequence>
<dbReference type="Pfam" id="PF01738">
    <property type="entry name" value="DLH"/>
    <property type="match status" value="1"/>
</dbReference>
<dbReference type="InterPro" id="IPR029058">
    <property type="entry name" value="AB_hydrolase_fold"/>
</dbReference>
<comment type="subcellular location">
    <subcellularLocation>
        <location evidence="1">Cytoplasm</location>
        <location evidence="1">Cytosol</location>
    </subcellularLocation>
</comment>
<keyword evidence="8" id="KW-1185">Reference proteome</keyword>
<dbReference type="GO" id="GO:0005829">
    <property type="term" value="C:cytosol"/>
    <property type="evidence" value="ECO:0007669"/>
    <property type="project" value="UniProtKB-SubCell"/>
</dbReference>
<accession>A0AAX6HG71</accession>
<dbReference type="PANTHER" id="PTHR46812:SF1">
    <property type="entry name" value="CARBOXYMETHYLENEBUTENOLIDASE HOMOLOG"/>
    <property type="match status" value="1"/>
</dbReference>
<dbReference type="EMBL" id="JANAVB010009599">
    <property type="protein sequence ID" value="KAJ6839873.1"/>
    <property type="molecule type" value="Genomic_DNA"/>
</dbReference>
<protein>
    <recommendedName>
        <fullName evidence="3">Carboxymethylenebutenolidase homolog</fullName>
    </recommendedName>
</protein>
<evidence type="ECO:0000256" key="4">
    <source>
        <dbReference type="ARBA" id="ARBA00022490"/>
    </source>
</evidence>
<dbReference type="Gene3D" id="3.40.50.1820">
    <property type="entry name" value="alpha/beta hydrolase"/>
    <property type="match status" value="1"/>
</dbReference>
<keyword evidence="4" id="KW-0963">Cytoplasm</keyword>
<dbReference type="GO" id="GO:0016787">
    <property type="term" value="F:hydrolase activity"/>
    <property type="evidence" value="ECO:0007669"/>
    <property type="project" value="UniProtKB-KW"/>
</dbReference>
<dbReference type="InterPro" id="IPR042946">
    <property type="entry name" value="CMBL"/>
</dbReference>
<evidence type="ECO:0000259" key="6">
    <source>
        <dbReference type="Pfam" id="PF01738"/>
    </source>
</evidence>
<name>A0AAX6HG71_IRIPA</name>
<comment type="similarity">
    <text evidence="2">Belongs to the dienelactone hydrolase family.</text>
</comment>
<comment type="caution">
    <text evidence="7">The sequence shown here is derived from an EMBL/GenBank/DDBJ whole genome shotgun (WGS) entry which is preliminary data.</text>
</comment>
<dbReference type="InterPro" id="IPR002925">
    <property type="entry name" value="Dienelactn_hydro"/>
</dbReference>
<evidence type="ECO:0000313" key="8">
    <source>
        <dbReference type="Proteomes" id="UP001140949"/>
    </source>
</evidence>
<organism evidence="7 8">
    <name type="scientific">Iris pallida</name>
    <name type="common">Sweet iris</name>
    <dbReference type="NCBI Taxonomy" id="29817"/>
    <lineage>
        <taxon>Eukaryota</taxon>
        <taxon>Viridiplantae</taxon>
        <taxon>Streptophyta</taxon>
        <taxon>Embryophyta</taxon>
        <taxon>Tracheophyta</taxon>
        <taxon>Spermatophyta</taxon>
        <taxon>Magnoliopsida</taxon>
        <taxon>Liliopsida</taxon>
        <taxon>Asparagales</taxon>
        <taxon>Iridaceae</taxon>
        <taxon>Iridoideae</taxon>
        <taxon>Irideae</taxon>
        <taxon>Iris</taxon>
    </lineage>
</organism>
<reference evidence="7" key="2">
    <citation type="submission" date="2023-04" db="EMBL/GenBank/DDBJ databases">
        <authorList>
            <person name="Bruccoleri R.E."/>
            <person name="Oakeley E.J."/>
            <person name="Faust A.-M."/>
            <person name="Dessus-Babus S."/>
            <person name="Altorfer M."/>
            <person name="Burckhardt D."/>
            <person name="Oertli M."/>
            <person name="Naumann U."/>
            <person name="Petersen F."/>
            <person name="Wong J."/>
        </authorList>
    </citation>
    <scope>NUCLEOTIDE SEQUENCE</scope>
    <source>
        <strain evidence="7">GSM-AAB239-AS_SAM_17_03QT</strain>
        <tissue evidence="7">Leaf</tissue>
    </source>
</reference>
<evidence type="ECO:0000313" key="7">
    <source>
        <dbReference type="EMBL" id="KAJ6839873.1"/>
    </source>
</evidence>
<dbReference type="AlphaFoldDB" id="A0AAX6HG71"/>
<feature type="domain" description="Dienelactone hydrolase" evidence="6">
    <location>
        <begin position="100"/>
        <end position="313"/>
    </location>
</feature>
<proteinExistence type="inferred from homology"/>
<dbReference type="SUPFAM" id="SSF53474">
    <property type="entry name" value="alpha/beta-Hydrolases"/>
    <property type="match status" value="1"/>
</dbReference>
<evidence type="ECO:0000256" key="1">
    <source>
        <dbReference type="ARBA" id="ARBA00004514"/>
    </source>
</evidence>
<evidence type="ECO:0000256" key="3">
    <source>
        <dbReference type="ARBA" id="ARBA00014180"/>
    </source>
</evidence>
<gene>
    <name evidence="7" type="ORF">M6B38_311935</name>
</gene>
<dbReference type="Proteomes" id="UP001140949">
    <property type="component" value="Unassembled WGS sequence"/>
</dbReference>
<keyword evidence="5" id="KW-0378">Hydrolase</keyword>
<evidence type="ECO:0000256" key="2">
    <source>
        <dbReference type="ARBA" id="ARBA00008456"/>
    </source>
</evidence>
<reference evidence="7" key="1">
    <citation type="journal article" date="2023" name="GigaByte">
        <title>Genome assembly of the bearded iris, Iris pallida Lam.</title>
        <authorList>
            <person name="Bruccoleri R.E."/>
            <person name="Oakeley E.J."/>
            <person name="Faust A.M.E."/>
            <person name="Altorfer M."/>
            <person name="Dessus-Babus S."/>
            <person name="Burckhardt D."/>
            <person name="Oertli M."/>
            <person name="Naumann U."/>
            <person name="Petersen F."/>
            <person name="Wong J."/>
        </authorList>
    </citation>
    <scope>NUCLEOTIDE SEQUENCE</scope>
    <source>
        <strain evidence="7">GSM-AAB239-AS_SAM_17_03QT</strain>
    </source>
</reference>
<evidence type="ECO:0000256" key="5">
    <source>
        <dbReference type="ARBA" id="ARBA00022801"/>
    </source>
</evidence>
<dbReference type="GO" id="GO:0009507">
    <property type="term" value="C:chloroplast"/>
    <property type="evidence" value="ECO:0007669"/>
    <property type="project" value="TreeGrafter"/>
</dbReference>
<dbReference type="PANTHER" id="PTHR46812">
    <property type="entry name" value="CARBOXYMETHYLENEBUTENOLIDASE HOMOLOG"/>
    <property type="match status" value="1"/>
</dbReference>